<protein>
    <submittedName>
        <fullName evidence="1">Uncharacterized protein</fullName>
    </submittedName>
</protein>
<dbReference type="GeneID" id="1474567"/>
<dbReference type="EMBL" id="AE010299">
    <property type="protein sequence ID" value="AAM06054.1"/>
    <property type="molecule type" value="Genomic_DNA"/>
</dbReference>
<reference evidence="1 2" key="1">
    <citation type="journal article" date="2002" name="Genome Res.">
        <title>The genome of Methanosarcina acetivorans reveals extensive metabolic and physiological diversity.</title>
        <authorList>
            <person name="Galagan J.E."/>
            <person name="Nusbaum C."/>
            <person name="Roy A."/>
            <person name="Endrizzi M.G."/>
            <person name="Macdonald P."/>
            <person name="FitzHugh W."/>
            <person name="Calvo S."/>
            <person name="Engels R."/>
            <person name="Smirnov S."/>
            <person name="Atnoor D."/>
            <person name="Brown A."/>
            <person name="Allen N."/>
            <person name="Naylor J."/>
            <person name="Stange-Thomann N."/>
            <person name="DeArellano K."/>
            <person name="Johnson R."/>
            <person name="Linton L."/>
            <person name="McEwan P."/>
            <person name="McKernan K."/>
            <person name="Talamas J."/>
            <person name="Tirrell A."/>
            <person name="Ye W."/>
            <person name="Zimmer A."/>
            <person name="Barber R.D."/>
            <person name="Cann I."/>
            <person name="Graham D.E."/>
            <person name="Grahame D.A."/>
            <person name="Guss A."/>
            <person name="Hedderich R."/>
            <person name="Ingram-Smith C."/>
            <person name="Kuettner C.H."/>
            <person name="Krzycki J.A."/>
            <person name="Leigh J.A."/>
            <person name="Li W."/>
            <person name="Liu J."/>
            <person name="Mukhopadhyay B."/>
            <person name="Reeve J.N."/>
            <person name="Smith K."/>
            <person name="Springer T.A."/>
            <person name="Umayam L.A."/>
            <person name="White O."/>
            <person name="White R.H."/>
            <person name="de Macario E.C."/>
            <person name="Ferry J.G."/>
            <person name="Jarrell K.F."/>
            <person name="Jing H."/>
            <person name="Macario A.J.L."/>
            <person name="Paulsen I."/>
            <person name="Pritchett M."/>
            <person name="Sowers K.R."/>
            <person name="Swanson R.V."/>
            <person name="Zinder S.H."/>
            <person name="Lander E."/>
            <person name="Metcalf W.W."/>
            <person name="Birren B."/>
        </authorList>
    </citation>
    <scope>NUCLEOTIDE SEQUENCE [LARGE SCALE GENOMIC DNA]</scope>
    <source>
        <strain evidence="2">ATCC 35395 / DSM 2834 / JCM 12185 / C2A</strain>
    </source>
</reference>
<dbReference type="KEGG" id="mac:MA_2678"/>
<dbReference type="InParanoid" id="Q8TMI1"/>
<dbReference type="EnsemblBacteria" id="AAM06054">
    <property type="protein sequence ID" value="AAM06054"/>
    <property type="gene ID" value="MA_2678"/>
</dbReference>
<dbReference type="Proteomes" id="UP000002487">
    <property type="component" value="Chromosome"/>
</dbReference>
<keyword evidence="2" id="KW-1185">Reference proteome</keyword>
<accession>Q8TMI1</accession>
<dbReference type="AlphaFoldDB" id="Q8TMI1"/>
<evidence type="ECO:0000313" key="2">
    <source>
        <dbReference type="Proteomes" id="UP000002487"/>
    </source>
</evidence>
<name>Q8TMI1_METAC</name>
<dbReference type="HOGENOM" id="CLU_2327244_0_0_2"/>
<gene>
    <name evidence="1" type="ordered locus">MA_2678</name>
</gene>
<dbReference type="OrthoDB" id="11644at2157"/>
<dbReference type="RefSeq" id="WP_011022636.1">
    <property type="nucleotide sequence ID" value="NC_003552.1"/>
</dbReference>
<evidence type="ECO:0000313" key="1">
    <source>
        <dbReference type="EMBL" id="AAM06054.1"/>
    </source>
</evidence>
<proteinExistence type="predicted"/>
<organism evidence="1 2">
    <name type="scientific">Methanosarcina acetivorans (strain ATCC 35395 / DSM 2834 / JCM 12185 / C2A)</name>
    <dbReference type="NCBI Taxonomy" id="188937"/>
    <lineage>
        <taxon>Archaea</taxon>
        <taxon>Methanobacteriati</taxon>
        <taxon>Methanobacteriota</taxon>
        <taxon>Stenosarchaea group</taxon>
        <taxon>Methanomicrobia</taxon>
        <taxon>Methanosarcinales</taxon>
        <taxon>Methanosarcinaceae</taxon>
        <taxon>Methanosarcina</taxon>
    </lineage>
</organism>
<sequence length="98" mass="11138">MILQSGKKPEEIAREDIDRMLDLSGWEVQDFNEMNFGTRQGVAVREVHMKSGFSDPTLFVERRAVGVIEAKPKGFTLSGVAEQSENFTECRVIYKLIE</sequence>
<dbReference type="STRING" id="188937.MA_2678"/>